<organism evidence="2 3">
    <name type="scientific">Halobacillus halophilus (strain ATCC 35676 / DSM 2266 / JCM 20832 / KCTC 3685 / LMG 17431 / NBRC 102448 / NCIMB 2269)</name>
    <name type="common">Sporosarcina halophila</name>
    <dbReference type="NCBI Taxonomy" id="866895"/>
    <lineage>
        <taxon>Bacteria</taxon>
        <taxon>Bacillati</taxon>
        <taxon>Bacillota</taxon>
        <taxon>Bacilli</taxon>
        <taxon>Bacillales</taxon>
        <taxon>Bacillaceae</taxon>
        <taxon>Halobacillus</taxon>
    </lineage>
</organism>
<dbReference type="HOGENOM" id="CLU_220017_0_0_9"/>
<dbReference type="PATRIC" id="fig|866895.3.peg.3482"/>
<keyword evidence="3" id="KW-1185">Reference proteome</keyword>
<dbReference type="Proteomes" id="UP000007397">
    <property type="component" value="Chromosome"/>
</dbReference>
<evidence type="ECO:0000313" key="3">
    <source>
        <dbReference type="Proteomes" id="UP000007397"/>
    </source>
</evidence>
<dbReference type="AlphaFoldDB" id="I0JRL7"/>
<gene>
    <name evidence="2" type="ordered locus">HBHAL_4448</name>
</gene>
<evidence type="ECO:0000256" key="1">
    <source>
        <dbReference type="SAM" id="MobiDB-lite"/>
    </source>
</evidence>
<reference evidence="2 3" key="1">
    <citation type="journal article" date="2013" name="Environ. Microbiol.">
        <title>Chloride and organic osmolytes: a hybrid strategy to cope with elevated salinities by the moderately halophilic, chloride-dependent bacterium Halobacillus halophilus.</title>
        <authorList>
            <person name="Saum S.H."/>
            <person name="Pfeiffer F."/>
            <person name="Palm P."/>
            <person name="Rampp M."/>
            <person name="Schuster S.C."/>
            <person name="Muller V."/>
            <person name="Oesterhelt D."/>
        </authorList>
    </citation>
    <scope>NUCLEOTIDE SEQUENCE [LARGE SCALE GENOMIC DNA]</scope>
    <source>
        <strain evidence="3">ATCC 35676 / DSM 2266 / JCM 20832 / KCTC 3685 / LMG 17431 / NBRC 102448 / NCIMB 2269</strain>
    </source>
</reference>
<dbReference type="KEGG" id="hhd:HBHAL_4448"/>
<sequence>MEYIRKGFRALHDRKGAEGNGEDSCGMNMIGEIPEGVA</sequence>
<protein>
    <submittedName>
        <fullName evidence="2">Uncharacterized protein</fullName>
    </submittedName>
</protein>
<evidence type="ECO:0000313" key="2">
    <source>
        <dbReference type="EMBL" id="CCG46788.1"/>
    </source>
</evidence>
<accession>I0JRL7</accession>
<proteinExistence type="predicted"/>
<feature type="region of interest" description="Disordered" evidence="1">
    <location>
        <begin position="14"/>
        <end position="38"/>
    </location>
</feature>
<name>I0JRL7_HALH3</name>
<dbReference type="EMBL" id="HE717023">
    <property type="protein sequence ID" value="CCG46788.1"/>
    <property type="molecule type" value="Genomic_DNA"/>
</dbReference>